<dbReference type="GO" id="GO:0032787">
    <property type="term" value="P:monocarboxylic acid metabolic process"/>
    <property type="evidence" value="ECO:0007669"/>
    <property type="project" value="UniProtKB-ARBA"/>
</dbReference>
<dbReference type="InterPro" id="IPR020904">
    <property type="entry name" value="Sc_DH/Rdtase_CS"/>
</dbReference>
<dbReference type="PANTHER" id="PTHR42879">
    <property type="entry name" value="3-OXOACYL-(ACYL-CARRIER-PROTEIN) REDUCTASE"/>
    <property type="match status" value="1"/>
</dbReference>
<gene>
    <name evidence="2" type="ORF">AZI86_05355</name>
</gene>
<dbReference type="PRINTS" id="PR00080">
    <property type="entry name" value="SDRFAMILY"/>
</dbReference>
<dbReference type="RefSeq" id="WP_061834038.1">
    <property type="nucleotide sequence ID" value="NZ_LUKE01000001.1"/>
</dbReference>
<dbReference type="PROSITE" id="PS00061">
    <property type="entry name" value="ADH_SHORT"/>
    <property type="match status" value="1"/>
</dbReference>
<name>A0A150WQ68_BDEBC</name>
<dbReference type="AlphaFoldDB" id="A0A150WQ68"/>
<protein>
    <submittedName>
        <fullName evidence="2">Oxidoreductase</fullName>
    </submittedName>
</protein>
<dbReference type="InterPro" id="IPR050259">
    <property type="entry name" value="SDR"/>
</dbReference>
<proteinExistence type="inferred from homology"/>
<organism evidence="2 3">
    <name type="scientific">Bdellovibrio bacteriovorus</name>
    <dbReference type="NCBI Taxonomy" id="959"/>
    <lineage>
        <taxon>Bacteria</taxon>
        <taxon>Pseudomonadati</taxon>
        <taxon>Bdellovibrionota</taxon>
        <taxon>Bdellovibrionia</taxon>
        <taxon>Bdellovibrionales</taxon>
        <taxon>Pseudobdellovibrionaceae</taxon>
        <taxon>Bdellovibrio</taxon>
    </lineage>
</organism>
<dbReference type="CDD" id="cd05233">
    <property type="entry name" value="SDR_c"/>
    <property type="match status" value="1"/>
</dbReference>
<evidence type="ECO:0000256" key="1">
    <source>
        <dbReference type="ARBA" id="ARBA00006484"/>
    </source>
</evidence>
<keyword evidence="3" id="KW-1185">Reference proteome</keyword>
<dbReference type="FunFam" id="3.40.50.720:FF:000084">
    <property type="entry name" value="Short-chain dehydrogenase reductase"/>
    <property type="match status" value="1"/>
</dbReference>
<dbReference type="InterPro" id="IPR036291">
    <property type="entry name" value="NAD(P)-bd_dom_sf"/>
</dbReference>
<evidence type="ECO:0000313" key="2">
    <source>
        <dbReference type="EMBL" id="KYG66474.1"/>
    </source>
</evidence>
<dbReference type="Proteomes" id="UP000075320">
    <property type="component" value="Unassembled WGS sequence"/>
</dbReference>
<dbReference type="PRINTS" id="PR00081">
    <property type="entry name" value="GDHRDH"/>
</dbReference>
<dbReference type="InterPro" id="IPR002347">
    <property type="entry name" value="SDR_fam"/>
</dbReference>
<dbReference type="Pfam" id="PF13561">
    <property type="entry name" value="adh_short_C2"/>
    <property type="match status" value="1"/>
</dbReference>
<dbReference type="SUPFAM" id="SSF51735">
    <property type="entry name" value="NAD(P)-binding Rossmann-fold domains"/>
    <property type="match status" value="1"/>
</dbReference>
<comment type="similarity">
    <text evidence="1">Belongs to the short-chain dehydrogenases/reductases (SDR) family.</text>
</comment>
<dbReference type="Gene3D" id="3.40.50.720">
    <property type="entry name" value="NAD(P)-binding Rossmann-like Domain"/>
    <property type="match status" value="1"/>
</dbReference>
<comment type="caution">
    <text evidence="2">The sequence shown here is derived from an EMBL/GenBank/DDBJ whole genome shotgun (WGS) entry which is preliminary data.</text>
</comment>
<dbReference type="EMBL" id="LUKE01000001">
    <property type="protein sequence ID" value="KYG66474.1"/>
    <property type="molecule type" value="Genomic_DNA"/>
</dbReference>
<sequence length="264" mass="28363">MNISLKGKSALVTGSTLGIGFAIAKGLAASGAKTYVNGRTADRVAEAVKLIKQEIPDADVKGIVADLQDKKGADKLFAELKEVDILVNNLGIFEAKPFFEITDEDWQKFYDVNVMSAIRMSRFYTPKMVDKKWGRVLFIASESAIQIPTEMVHYGMTKTAMLAISRGLAQTVAGSGVTVNTVLPGPTKTEGVEVFVKSLSSTPEAPFAVQEQEFFKVARPGSLIKRFIKTEEVASMVTYLSSDLASATTGAGLRVDGGVAPFIL</sequence>
<reference evidence="2 3" key="1">
    <citation type="submission" date="2016-03" db="EMBL/GenBank/DDBJ databases">
        <authorList>
            <person name="Ploux O."/>
        </authorList>
    </citation>
    <scope>NUCLEOTIDE SEQUENCE [LARGE SCALE GENOMIC DNA]</scope>
    <source>
        <strain evidence="2 3">R0</strain>
    </source>
</reference>
<dbReference type="OrthoDB" id="5290448at2"/>
<accession>A0A150WQ68</accession>
<evidence type="ECO:0000313" key="3">
    <source>
        <dbReference type="Proteomes" id="UP000075320"/>
    </source>
</evidence>